<proteinExistence type="predicted"/>
<evidence type="ECO:0000313" key="1">
    <source>
        <dbReference type="EMBL" id="KHE91947.1"/>
    </source>
</evidence>
<dbReference type="SUPFAM" id="SSF52540">
    <property type="entry name" value="P-loop containing nucleoside triphosphate hydrolases"/>
    <property type="match status" value="1"/>
</dbReference>
<dbReference type="EMBL" id="JRYO01000161">
    <property type="protein sequence ID" value="KHE91947.1"/>
    <property type="molecule type" value="Genomic_DNA"/>
</dbReference>
<dbReference type="Gene3D" id="3.40.50.300">
    <property type="entry name" value="P-loop containing nucleotide triphosphate hydrolases"/>
    <property type="match status" value="1"/>
</dbReference>
<dbReference type="Proteomes" id="UP000030652">
    <property type="component" value="Unassembled WGS sequence"/>
</dbReference>
<accession>A0A0B0EFS4</accession>
<protein>
    <submittedName>
        <fullName evidence="1">Flavonol sulfotransferase</fullName>
        <ecNumber evidence="1">2.8.2.-</ecNumber>
    </submittedName>
</protein>
<keyword evidence="1" id="KW-0808">Transferase</keyword>
<gene>
    <name evidence="1" type="ORF">SCABRO_02321</name>
</gene>
<dbReference type="eggNOG" id="COG3551">
    <property type="taxonomic scope" value="Bacteria"/>
</dbReference>
<dbReference type="EC" id="2.8.2.-" evidence="1"/>
<organism evidence="1 2">
    <name type="scientific">Candidatus Scalindua brodae</name>
    <dbReference type="NCBI Taxonomy" id="237368"/>
    <lineage>
        <taxon>Bacteria</taxon>
        <taxon>Pseudomonadati</taxon>
        <taxon>Planctomycetota</taxon>
        <taxon>Candidatus Brocadiia</taxon>
        <taxon>Candidatus Brocadiales</taxon>
        <taxon>Candidatus Scalinduaceae</taxon>
        <taxon>Candidatus Scalindua</taxon>
    </lineage>
</organism>
<evidence type="ECO:0000313" key="2">
    <source>
        <dbReference type="Proteomes" id="UP000030652"/>
    </source>
</evidence>
<sequence length="231" mass="26482">MSSSQKKGIIVLGCHRSGTSAVTGLLELFGVHLGTDLIQPGADNPKGFFEHSKIVRLNDCFMDQLNIKWWQPVPTDYLESIMKEDKFSRLRVGYQDWLKQIMKREVATHDIWAVKDPRMTRMMPLANPVFEECGGLIYLVVRRNEQDIIKSLARRHSCTEGEAEIVVDNYLDHLNYFVNNTNIENILNVDFDAWKSGKVSPQEDMKSLESMLGTFNKQPSDQQINKFLSLS</sequence>
<dbReference type="PATRIC" id="fig|237368.3.peg.2503"/>
<reference evidence="1 2" key="1">
    <citation type="submission" date="2014-10" db="EMBL/GenBank/DDBJ databases">
        <title>Draft genome of anammox bacterium scalindua brodae, obtained using differential coverage binning of sequence data from two enrichment reactors.</title>
        <authorList>
            <person name="Speth D.R."/>
            <person name="Russ L."/>
            <person name="Kartal B."/>
            <person name="Op den Camp H.J."/>
            <person name="Dutilh B.E."/>
            <person name="Jetten M.S."/>
        </authorList>
    </citation>
    <scope>NUCLEOTIDE SEQUENCE [LARGE SCALE GENOMIC DNA]</scope>
    <source>
        <strain evidence="1">RU1</strain>
    </source>
</reference>
<name>A0A0B0EFS4_9BACT</name>
<dbReference type="AlphaFoldDB" id="A0A0B0EFS4"/>
<comment type="caution">
    <text evidence="1">The sequence shown here is derived from an EMBL/GenBank/DDBJ whole genome shotgun (WGS) entry which is preliminary data.</text>
</comment>
<dbReference type="GO" id="GO:0016740">
    <property type="term" value="F:transferase activity"/>
    <property type="evidence" value="ECO:0007669"/>
    <property type="project" value="UniProtKB-KW"/>
</dbReference>
<dbReference type="InterPro" id="IPR027417">
    <property type="entry name" value="P-loop_NTPase"/>
</dbReference>